<dbReference type="EMBL" id="JBHLWK010000015">
    <property type="protein sequence ID" value="MFC0205262.1"/>
    <property type="molecule type" value="Genomic_DNA"/>
</dbReference>
<accession>A0ABV6CY02</accession>
<comment type="caution">
    <text evidence="1">The sequence shown here is derived from an EMBL/GenBank/DDBJ whole genome shotgun (WGS) entry which is preliminary data.</text>
</comment>
<dbReference type="Proteomes" id="UP001589798">
    <property type="component" value="Unassembled WGS sequence"/>
</dbReference>
<protein>
    <submittedName>
        <fullName evidence="1">Uncharacterized protein</fullName>
    </submittedName>
</protein>
<keyword evidence="2" id="KW-1185">Reference proteome</keyword>
<name>A0ABV6CY02_9SPHN</name>
<organism evidence="1 2">
    <name type="scientific">Novosphingobium soli</name>
    <dbReference type="NCBI Taxonomy" id="574956"/>
    <lineage>
        <taxon>Bacteria</taxon>
        <taxon>Pseudomonadati</taxon>
        <taxon>Pseudomonadota</taxon>
        <taxon>Alphaproteobacteria</taxon>
        <taxon>Sphingomonadales</taxon>
        <taxon>Sphingomonadaceae</taxon>
        <taxon>Novosphingobium</taxon>
    </lineage>
</organism>
<dbReference type="RefSeq" id="WP_379487992.1">
    <property type="nucleotide sequence ID" value="NZ_JBHLWK010000015.1"/>
</dbReference>
<evidence type="ECO:0000313" key="1">
    <source>
        <dbReference type="EMBL" id="MFC0205262.1"/>
    </source>
</evidence>
<proteinExistence type="predicted"/>
<gene>
    <name evidence="1" type="ORF">ACFFJC_13395</name>
</gene>
<evidence type="ECO:0000313" key="2">
    <source>
        <dbReference type="Proteomes" id="UP001589798"/>
    </source>
</evidence>
<sequence length="88" mass="9109">MQDPFETHADAAFAPSRAPFAVVPSDTEALSRVPKGLFVGTGGDVVLRGIDAAADVTYRNLPDASYLAVRALYVRATGTSAADIVGEA</sequence>
<reference evidence="1 2" key="1">
    <citation type="submission" date="2024-09" db="EMBL/GenBank/DDBJ databases">
        <authorList>
            <person name="Sun Q."/>
            <person name="Mori K."/>
        </authorList>
    </citation>
    <scope>NUCLEOTIDE SEQUENCE [LARGE SCALE GENOMIC DNA]</scope>
    <source>
        <strain evidence="1 2">CCM 7706</strain>
    </source>
</reference>